<dbReference type="CDD" id="cd00198">
    <property type="entry name" value="vWFA"/>
    <property type="match status" value="1"/>
</dbReference>
<sequence>MKQRKWNALMTLMSLIGGLLGFFIGEIILNQWEGRMHETLLIGLYFGQFALIVGLFCLIAEIISPRLNGNNWRLRYAGDGWKLLVPGTLVMLFAAGALFQFLYGFSIEKKDTPKDYVLLLDMSESMKETDPNKQSIQAAQSFIQRMDRSERAALFTFNEGAKLNFPLTKVTDAGVKNQLSSKLAAVDEPSGQTDIGNALNTVMDYLHKEGDPKRRVAVILISDGYNQVNYSKVLAPYIEERIQVHTVGILPNDDRGNEVLRRISNDTGGTFQNVQRADRVSLAFNQIYDSVQHRHLLNERVGASSADTYYAILRVVLITLLGTLLGLSLGIVFDNRYLAKSFMIGGTVAGLLAGLILENGLPGADYPSIYRALADAVLALVLSLSTMIVAVRQDEDRSSGLRGGRRGLAVKEQSRFGDRNESRVGKRFR</sequence>
<dbReference type="PANTHER" id="PTHR10579">
    <property type="entry name" value="CALCIUM-ACTIVATED CHLORIDE CHANNEL REGULATOR"/>
    <property type="match status" value="1"/>
</dbReference>
<dbReference type="InterPro" id="IPR051266">
    <property type="entry name" value="CLCR"/>
</dbReference>
<evidence type="ECO:0000313" key="3">
    <source>
        <dbReference type="EMBL" id="MFD1218807.1"/>
    </source>
</evidence>
<name>A0ABW3UF18_9BACL</name>
<dbReference type="Gene3D" id="3.40.50.410">
    <property type="entry name" value="von Willebrand factor, type A domain"/>
    <property type="match status" value="1"/>
</dbReference>
<evidence type="ECO:0000313" key="4">
    <source>
        <dbReference type="Proteomes" id="UP001597180"/>
    </source>
</evidence>
<dbReference type="SMART" id="SM00327">
    <property type="entry name" value="VWA"/>
    <property type="match status" value="1"/>
</dbReference>
<feature type="transmembrane region" description="Helical" evidence="1">
    <location>
        <begin position="41"/>
        <end position="63"/>
    </location>
</feature>
<dbReference type="PROSITE" id="PS50234">
    <property type="entry name" value="VWFA"/>
    <property type="match status" value="1"/>
</dbReference>
<keyword evidence="1" id="KW-0472">Membrane</keyword>
<keyword evidence="4" id="KW-1185">Reference proteome</keyword>
<feature type="transmembrane region" description="Helical" evidence="1">
    <location>
        <begin position="369"/>
        <end position="391"/>
    </location>
</feature>
<feature type="domain" description="VWFA" evidence="2">
    <location>
        <begin position="115"/>
        <end position="291"/>
    </location>
</feature>
<dbReference type="InterPro" id="IPR036465">
    <property type="entry name" value="vWFA_dom_sf"/>
</dbReference>
<protein>
    <submittedName>
        <fullName evidence="3">VWA domain-containing protein</fullName>
    </submittedName>
</protein>
<feature type="transmembrane region" description="Helical" evidence="1">
    <location>
        <begin position="309"/>
        <end position="331"/>
    </location>
</feature>
<dbReference type="Proteomes" id="UP001597180">
    <property type="component" value="Unassembled WGS sequence"/>
</dbReference>
<proteinExistence type="predicted"/>
<dbReference type="RefSeq" id="WP_345587646.1">
    <property type="nucleotide sequence ID" value="NZ_BAABJG010000012.1"/>
</dbReference>
<feature type="transmembrane region" description="Helical" evidence="1">
    <location>
        <begin position="337"/>
        <end position="357"/>
    </location>
</feature>
<comment type="caution">
    <text evidence="3">The sequence shown here is derived from an EMBL/GenBank/DDBJ whole genome shotgun (WGS) entry which is preliminary data.</text>
</comment>
<keyword evidence="1" id="KW-1133">Transmembrane helix</keyword>
<dbReference type="EMBL" id="JBHTLU010000006">
    <property type="protein sequence ID" value="MFD1218807.1"/>
    <property type="molecule type" value="Genomic_DNA"/>
</dbReference>
<keyword evidence="1" id="KW-0812">Transmembrane</keyword>
<dbReference type="PANTHER" id="PTHR10579:SF43">
    <property type="entry name" value="ZINC FINGER (C3HC4-TYPE RING FINGER) FAMILY PROTEIN"/>
    <property type="match status" value="1"/>
</dbReference>
<gene>
    <name evidence="3" type="ORF">ACFQ4B_01640</name>
</gene>
<evidence type="ECO:0000256" key="1">
    <source>
        <dbReference type="SAM" id="Phobius"/>
    </source>
</evidence>
<dbReference type="SUPFAM" id="SSF53300">
    <property type="entry name" value="vWA-like"/>
    <property type="match status" value="1"/>
</dbReference>
<feature type="transmembrane region" description="Helical" evidence="1">
    <location>
        <begin position="83"/>
        <end position="105"/>
    </location>
</feature>
<organism evidence="3 4">
    <name type="scientific">Paenibacillus vulneris</name>
    <dbReference type="NCBI Taxonomy" id="1133364"/>
    <lineage>
        <taxon>Bacteria</taxon>
        <taxon>Bacillati</taxon>
        <taxon>Bacillota</taxon>
        <taxon>Bacilli</taxon>
        <taxon>Bacillales</taxon>
        <taxon>Paenibacillaceae</taxon>
        <taxon>Paenibacillus</taxon>
    </lineage>
</organism>
<feature type="transmembrane region" description="Helical" evidence="1">
    <location>
        <begin position="6"/>
        <end position="29"/>
    </location>
</feature>
<reference evidence="4" key="1">
    <citation type="journal article" date="2019" name="Int. J. Syst. Evol. Microbiol.">
        <title>The Global Catalogue of Microorganisms (GCM) 10K type strain sequencing project: providing services to taxonomists for standard genome sequencing and annotation.</title>
        <authorList>
            <consortium name="The Broad Institute Genomics Platform"/>
            <consortium name="The Broad Institute Genome Sequencing Center for Infectious Disease"/>
            <person name="Wu L."/>
            <person name="Ma J."/>
        </authorList>
    </citation>
    <scope>NUCLEOTIDE SEQUENCE [LARGE SCALE GENOMIC DNA]</scope>
    <source>
        <strain evidence="4">CCUG 53270</strain>
    </source>
</reference>
<evidence type="ECO:0000259" key="2">
    <source>
        <dbReference type="PROSITE" id="PS50234"/>
    </source>
</evidence>
<accession>A0ABW3UF18</accession>
<dbReference type="Pfam" id="PF00092">
    <property type="entry name" value="VWA"/>
    <property type="match status" value="1"/>
</dbReference>
<dbReference type="InterPro" id="IPR002035">
    <property type="entry name" value="VWF_A"/>
</dbReference>